<evidence type="ECO:0000256" key="8">
    <source>
        <dbReference type="ARBA" id="ARBA00022989"/>
    </source>
</evidence>
<dbReference type="GO" id="GO:0009055">
    <property type="term" value="F:electron transfer activity"/>
    <property type="evidence" value="ECO:0007669"/>
    <property type="project" value="InterPro"/>
</dbReference>
<comment type="subcellular location">
    <subcellularLocation>
        <location evidence="2">Membrane</location>
    </subcellularLocation>
</comment>
<evidence type="ECO:0000256" key="10">
    <source>
        <dbReference type="ARBA" id="ARBA00023136"/>
    </source>
</evidence>
<dbReference type="OrthoDB" id="9799441at2"/>
<dbReference type="InterPro" id="IPR034804">
    <property type="entry name" value="SQR/QFR_C/D"/>
</dbReference>
<dbReference type="NCBIfam" id="TIGR02970">
    <property type="entry name" value="succ_dehyd_cytB"/>
    <property type="match status" value="1"/>
</dbReference>
<dbReference type="GO" id="GO:0006099">
    <property type="term" value="P:tricarboxylic acid cycle"/>
    <property type="evidence" value="ECO:0007669"/>
    <property type="project" value="InterPro"/>
</dbReference>
<dbReference type="PIRSF" id="PIRSF000178">
    <property type="entry name" value="SDH_cyt_b560"/>
    <property type="match status" value="1"/>
</dbReference>
<dbReference type="GO" id="GO:0046872">
    <property type="term" value="F:metal ion binding"/>
    <property type="evidence" value="ECO:0007669"/>
    <property type="project" value="UniProtKB-KW"/>
</dbReference>
<evidence type="ECO:0000256" key="4">
    <source>
        <dbReference type="ARBA" id="ARBA00020076"/>
    </source>
</evidence>
<protein>
    <recommendedName>
        <fullName evidence="4">Succinate dehydrogenase cytochrome b556 subunit</fullName>
    </recommendedName>
</protein>
<dbReference type="AlphaFoldDB" id="A0A1Y0EPZ9"/>
<dbReference type="EMBL" id="CP021455">
    <property type="protein sequence ID" value="ARU05471.1"/>
    <property type="molecule type" value="Genomic_DNA"/>
</dbReference>
<evidence type="ECO:0000256" key="9">
    <source>
        <dbReference type="ARBA" id="ARBA00023004"/>
    </source>
</evidence>
<feature type="transmembrane region" description="Helical" evidence="13">
    <location>
        <begin position="126"/>
        <end position="147"/>
    </location>
</feature>
<reference evidence="14 15" key="1">
    <citation type="submission" date="2017-05" db="EMBL/GenBank/DDBJ databases">
        <authorList>
            <person name="Song R."/>
            <person name="Chenine A.L."/>
            <person name="Ruprecht R.M."/>
        </authorList>
    </citation>
    <scope>NUCLEOTIDE SEQUENCE [LARGE SCALE GENOMIC DNA]</scope>
    <source>
        <strain evidence="14 15">DSM 26136</strain>
    </source>
</reference>
<keyword evidence="9 12" id="KW-0408">Iron</keyword>
<evidence type="ECO:0000313" key="14">
    <source>
        <dbReference type="EMBL" id="ARU05471.1"/>
    </source>
</evidence>
<accession>A0A1Y0EPZ9</accession>
<dbReference type="KEGG" id="cser:CCO03_12945"/>
<dbReference type="Gene3D" id="1.20.1300.10">
    <property type="entry name" value="Fumarate reductase/succinate dehydrogenase, transmembrane subunit"/>
    <property type="match status" value="1"/>
</dbReference>
<evidence type="ECO:0000256" key="3">
    <source>
        <dbReference type="ARBA" id="ARBA00007244"/>
    </source>
</evidence>
<keyword evidence="7 12" id="KW-0479">Metal-binding</keyword>
<keyword evidence="8 13" id="KW-1133">Transmembrane helix</keyword>
<comment type="cofactor">
    <cofactor evidence="12">
        <name>heme</name>
        <dbReference type="ChEBI" id="CHEBI:30413"/>
    </cofactor>
    <text evidence="12">The heme is bound between the two transmembrane subunits.</text>
</comment>
<dbReference type="GO" id="GO:0005886">
    <property type="term" value="C:plasma membrane"/>
    <property type="evidence" value="ECO:0007669"/>
    <property type="project" value="TreeGrafter"/>
</dbReference>
<dbReference type="Pfam" id="PF01127">
    <property type="entry name" value="Sdh_cyt"/>
    <property type="match status" value="1"/>
</dbReference>
<dbReference type="RefSeq" id="WP_087281666.1">
    <property type="nucleotide sequence ID" value="NZ_CP021455.1"/>
</dbReference>
<dbReference type="InterPro" id="IPR014314">
    <property type="entry name" value="Succ_DH_cytb556"/>
</dbReference>
<evidence type="ECO:0000256" key="1">
    <source>
        <dbReference type="ARBA" id="ARBA00004050"/>
    </source>
</evidence>
<evidence type="ECO:0000256" key="11">
    <source>
        <dbReference type="ARBA" id="ARBA00025912"/>
    </source>
</evidence>
<gene>
    <name evidence="14" type="ORF">CCO03_12945</name>
</gene>
<evidence type="ECO:0000256" key="2">
    <source>
        <dbReference type="ARBA" id="ARBA00004370"/>
    </source>
</evidence>
<evidence type="ECO:0000256" key="13">
    <source>
        <dbReference type="SAM" id="Phobius"/>
    </source>
</evidence>
<keyword evidence="10 13" id="KW-0472">Membrane</keyword>
<keyword evidence="6 13" id="KW-0812">Transmembrane</keyword>
<comment type="similarity">
    <text evidence="3">Belongs to the cytochrome b560 family.</text>
</comment>
<keyword evidence="5 12" id="KW-0349">Heme</keyword>
<dbReference type="SUPFAM" id="SSF81343">
    <property type="entry name" value="Fumarate reductase respiratory complex transmembrane subunits"/>
    <property type="match status" value="1"/>
</dbReference>
<feature type="binding site" description="axial binding residue" evidence="12">
    <location>
        <position position="100"/>
    </location>
    <ligand>
        <name>heme</name>
        <dbReference type="ChEBI" id="CHEBI:30413"/>
        <note>ligand shared with second transmembrane subunit</note>
    </ligand>
    <ligandPart>
        <name>Fe</name>
        <dbReference type="ChEBI" id="CHEBI:18248"/>
    </ligandPart>
</feature>
<evidence type="ECO:0000313" key="15">
    <source>
        <dbReference type="Proteomes" id="UP000196138"/>
    </source>
</evidence>
<keyword evidence="15" id="KW-1185">Reference proteome</keyword>
<sequence length="150" mass="16316">MTEATKSAKAVRPEFRNINLLSDVRTYRLPAAGIVSILHRVSGAVLFVLLPFIVWLFDKSVSSEISFGEFTSAFSAGLGGVPGWFIKLVTLAIIWAYLHHFCAGVRHLYMDFTHKVSKEFGKSSATATLVISLLLTAALGAKLFGVFGAH</sequence>
<dbReference type="CDD" id="cd03499">
    <property type="entry name" value="SQR_TypeC_SdhC"/>
    <property type="match status" value="1"/>
</dbReference>
<comment type="subunit">
    <text evidence="11">Part of an enzyme complex containing four subunits: a flavoprotein, an iron-sulfur protein, plus two membrane-anchoring proteins, SdhC and SdhD. The complex can form homotrimers.</text>
</comment>
<feature type="transmembrane region" description="Helical" evidence="13">
    <location>
        <begin position="37"/>
        <end position="57"/>
    </location>
</feature>
<evidence type="ECO:0000256" key="7">
    <source>
        <dbReference type="ARBA" id="ARBA00022723"/>
    </source>
</evidence>
<name>A0A1Y0EPZ9_9BURK</name>
<feature type="transmembrane region" description="Helical" evidence="13">
    <location>
        <begin position="84"/>
        <end position="105"/>
    </location>
</feature>
<evidence type="ECO:0000256" key="6">
    <source>
        <dbReference type="ARBA" id="ARBA00022692"/>
    </source>
</evidence>
<evidence type="ECO:0000256" key="5">
    <source>
        <dbReference type="ARBA" id="ARBA00022617"/>
    </source>
</evidence>
<dbReference type="PANTHER" id="PTHR10978">
    <property type="entry name" value="SUCCINATE DEHYDROGENASE CYTOCHROME B560 SUBUNIT"/>
    <property type="match status" value="1"/>
</dbReference>
<organism evidence="14 15">
    <name type="scientific">Comamonas serinivorans</name>
    <dbReference type="NCBI Taxonomy" id="1082851"/>
    <lineage>
        <taxon>Bacteria</taxon>
        <taxon>Pseudomonadati</taxon>
        <taxon>Pseudomonadota</taxon>
        <taxon>Betaproteobacteria</taxon>
        <taxon>Burkholderiales</taxon>
        <taxon>Comamonadaceae</taxon>
        <taxon>Comamonas</taxon>
    </lineage>
</organism>
<proteinExistence type="inferred from homology"/>
<dbReference type="Proteomes" id="UP000196138">
    <property type="component" value="Chromosome"/>
</dbReference>
<dbReference type="PANTHER" id="PTHR10978:SF5">
    <property type="entry name" value="SUCCINATE DEHYDROGENASE CYTOCHROME B560 SUBUNIT, MITOCHONDRIAL"/>
    <property type="match status" value="1"/>
</dbReference>
<evidence type="ECO:0000256" key="12">
    <source>
        <dbReference type="PIRSR" id="PIRSR000178-1"/>
    </source>
</evidence>
<comment type="function">
    <text evidence="1">Membrane-anchoring subunit of succinate dehydrogenase (SDH).</text>
</comment>
<dbReference type="InterPro" id="IPR000701">
    <property type="entry name" value="SuccDH_FuR_B_TM-su"/>
</dbReference>